<evidence type="ECO:0000313" key="3">
    <source>
        <dbReference type="Proteomes" id="UP000681075"/>
    </source>
</evidence>
<organism evidence="2 3">
    <name type="scientific">Roseiterribacter gracilis</name>
    <dbReference type="NCBI Taxonomy" id="2812848"/>
    <lineage>
        <taxon>Bacteria</taxon>
        <taxon>Pseudomonadati</taxon>
        <taxon>Pseudomonadota</taxon>
        <taxon>Alphaproteobacteria</taxon>
        <taxon>Rhodospirillales</taxon>
        <taxon>Roseiterribacteraceae</taxon>
        <taxon>Roseiterribacter</taxon>
    </lineage>
</organism>
<proteinExistence type="predicted"/>
<gene>
    <name evidence="2" type="ORF">TMPK1_26110</name>
</gene>
<accession>A0A8S8XCG3</accession>
<evidence type="ECO:0000313" key="2">
    <source>
        <dbReference type="EMBL" id="GIL40374.1"/>
    </source>
</evidence>
<reference evidence="2" key="1">
    <citation type="submission" date="2021-02" db="EMBL/GenBank/DDBJ databases">
        <title>Genome sequence of Rhodospirillales sp. strain TMPK1 isolated from soil.</title>
        <authorList>
            <person name="Nakai R."/>
            <person name="Kusada H."/>
            <person name="Tamaki H."/>
        </authorList>
    </citation>
    <scope>NUCLEOTIDE SEQUENCE</scope>
    <source>
        <strain evidence="2">TMPK1</strain>
    </source>
</reference>
<dbReference type="Proteomes" id="UP000681075">
    <property type="component" value="Unassembled WGS sequence"/>
</dbReference>
<dbReference type="Gene3D" id="3.20.20.450">
    <property type="entry name" value="EAL domain"/>
    <property type="match status" value="1"/>
</dbReference>
<keyword evidence="3" id="KW-1185">Reference proteome</keyword>
<feature type="domain" description="EAL" evidence="1">
    <location>
        <begin position="194"/>
        <end position="359"/>
    </location>
</feature>
<dbReference type="EMBL" id="BOPV01000001">
    <property type="protein sequence ID" value="GIL40374.1"/>
    <property type="molecule type" value="Genomic_DNA"/>
</dbReference>
<comment type="caution">
    <text evidence="2">The sequence shown here is derived from an EMBL/GenBank/DDBJ whole genome shotgun (WGS) entry which is preliminary data.</text>
</comment>
<dbReference type="InterPro" id="IPR001633">
    <property type="entry name" value="EAL_dom"/>
</dbReference>
<dbReference type="Pfam" id="PF00563">
    <property type="entry name" value="EAL"/>
    <property type="match status" value="1"/>
</dbReference>
<protein>
    <recommendedName>
        <fullName evidence="1">EAL domain-containing protein</fullName>
    </recommendedName>
</protein>
<dbReference type="AlphaFoldDB" id="A0A8S8XCG3"/>
<dbReference type="SUPFAM" id="SSF141868">
    <property type="entry name" value="EAL domain-like"/>
    <property type="match status" value="1"/>
</dbReference>
<name>A0A8S8XCG3_9PROT</name>
<sequence>MHLSRLQQQNRREHHVRIAGSTFENIVSQYEGQLFKLRNHDLVFVSRGASAKQIDEAVIKLRYLFSEDPLVQLAVEDNDESGFCTWYRLDRDYYEFLAVARRLHQLSDTRLPTDFTKEVTQMKDALDPKGLAKLEELLTGADVSNLVRNQPICSFGKDGIPTPIFHEVFVSITDLENTLMPRVNVQSSPWLFRYLTQILDRRMLANLARDSEIKDRTFSINLNVSTLLSPEFLKFDQNVSSNIRGRLVIELQKVDIFSDMGAYMFAREYVRERGYRICLDGMTHLTLPFIDREKLGLDLVKLAWSPEMGNSDKPSMIEGLRKLVQDFGAMRVILQYCDSERAVEVGRQLGITMFQGRFVDKVLYEVTRPATANVARRYQ</sequence>
<evidence type="ECO:0000259" key="1">
    <source>
        <dbReference type="Pfam" id="PF00563"/>
    </source>
</evidence>
<dbReference type="InterPro" id="IPR035919">
    <property type="entry name" value="EAL_sf"/>
</dbReference>